<dbReference type="InterPro" id="IPR050832">
    <property type="entry name" value="Bact_Acetyltransf"/>
</dbReference>
<evidence type="ECO:0000259" key="3">
    <source>
        <dbReference type="PROSITE" id="PS51186"/>
    </source>
</evidence>
<dbReference type="RefSeq" id="WP_246018133.1">
    <property type="nucleotide sequence ID" value="NZ_BAAARP010000005.1"/>
</dbReference>
<feature type="domain" description="N-acetyltransferase" evidence="3">
    <location>
        <begin position="3"/>
        <end position="162"/>
    </location>
</feature>
<name>A0A4R7FHG7_9MICO</name>
<dbReference type="AlphaFoldDB" id="A0A4R7FHG7"/>
<dbReference type="GO" id="GO:0016747">
    <property type="term" value="F:acyltransferase activity, transferring groups other than amino-acyl groups"/>
    <property type="evidence" value="ECO:0007669"/>
    <property type="project" value="InterPro"/>
</dbReference>
<sequence>MAYRIRRATRADASFLVEMACEAANRHPDRVRPKADLLADPAVMRYARGWKRPADDGVVAVDDSGESIGACWYRVLPRNDAGHGFVASGVPELTLGVRPMWRARGVGRALLEAACDLARESGHQRVSLSVERANFAERLYRSEGFVVVESGADADTMVRALR</sequence>
<reference evidence="4 5" key="1">
    <citation type="submission" date="2019-03" db="EMBL/GenBank/DDBJ databases">
        <title>Genomic Encyclopedia of Archaeal and Bacterial Type Strains, Phase II (KMG-II): from individual species to whole genera.</title>
        <authorList>
            <person name="Goeker M."/>
        </authorList>
    </citation>
    <scope>NUCLEOTIDE SEQUENCE [LARGE SCALE GENOMIC DNA]</scope>
    <source>
        <strain evidence="4 5">DSM 24782</strain>
    </source>
</reference>
<proteinExistence type="predicted"/>
<dbReference type="CDD" id="cd04301">
    <property type="entry name" value="NAT_SF"/>
    <property type="match status" value="1"/>
</dbReference>
<dbReference type="PROSITE" id="PS51186">
    <property type="entry name" value="GNAT"/>
    <property type="match status" value="1"/>
</dbReference>
<protein>
    <submittedName>
        <fullName evidence="4">Acetyltransferase (GNAT) family protein</fullName>
    </submittedName>
</protein>
<dbReference type="InterPro" id="IPR016181">
    <property type="entry name" value="Acyl_CoA_acyltransferase"/>
</dbReference>
<evidence type="ECO:0000256" key="2">
    <source>
        <dbReference type="ARBA" id="ARBA00023315"/>
    </source>
</evidence>
<dbReference type="SUPFAM" id="SSF55729">
    <property type="entry name" value="Acyl-CoA N-acyltransferases (Nat)"/>
    <property type="match status" value="1"/>
</dbReference>
<dbReference type="PANTHER" id="PTHR43877">
    <property type="entry name" value="AMINOALKYLPHOSPHONATE N-ACETYLTRANSFERASE-RELATED-RELATED"/>
    <property type="match status" value="1"/>
</dbReference>
<dbReference type="Pfam" id="PF00583">
    <property type="entry name" value="Acetyltransf_1"/>
    <property type="match status" value="1"/>
</dbReference>
<dbReference type="Gene3D" id="3.40.630.30">
    <property type="match status" value="1"/>
</dbReference>
<accession>A0A4R7FHG7</accession>
<evidence type="ECO:0000256" key="1">
    <source>
        <dbReference type="ARBA" id="ARBA00022679"/>
    </source>
</evidence>
<evidence type="ECO:0000313" key="5">
    <source>
        <dbReference type="Proteomes" id="UP000295344"/>
    </source>
</evidence>
<organism evidence="4 5">
    <name type="scientific">Amnibacterium kyonggiense</name>
    <dbReference type="NCBI Taxonomy" id="595671"/>
    <lineage>
        <taxon>Bacteria</taxon>
        <taxon>Bacillati</taxon>
        <taxon>Actinomycetota</taxon>
        <taxon>Actinomycetes</taxon>
        <taxon>Micrococcales</taxon>
        <taxon>Microbacteriaceae</taxon>
        <taxon>Amnibacterium</taxon>
    </lineage>
</organism>
<dbReference type="InterPro" id="IPR000182">
    <property type="entry name" value="GNAT_dom"/>
</dbReference>
<gene>
    <name evidence="4" type="ORF">CLV52_2721</name>
</gene>
<keyword evidence="5" id="KW-1185">Reference proteome</keyword>
<comment type="caution">
    <text evidence="4">The sequence shown here is derived from an EMBL/GenBank/DDBJ whole genome shotgun (WGS) entry which is preliminary data.</text>
</comment>
<dbReference type="Proteomes" id="UP000295344">
    <property type="component" value="Unassembled WGS sequence"/>
</dbReference>
<evidence type="ECO:0000313" key="4">
    <source>
        <dbReference type="EMBL" id="TDS75614.1"/>
    </source>
</evidence>
<dbReference type="EMBL" id="SOAM01000003">
    <property type="protein sequence ID" value="TDS75614.1"/>
    <property type="molecule type" value="Genomic_DNA"/>
</dbReference>
<keyword evidence="1 4" id="KW-0808">Transferase</keyword>
<keyword evidence="2" id="KW-0012">Acyltransferase</keyword>